<dbReference type="RefSeq" id="WP_086284954.1">
    <property type="nucleotide sequence ID" value="NZ_NGMO01000003.1"/>
</dbReference>
<reference evidence="3 4" key="1">
    <citation type="submission" date="2017-05" db="EMBL/GenBank/DDBJ databases">
        <title>The Genome Sequence of Enterococcus sp. 10A9_DIV0425.</title>
        <authorList>
            <consortium name="The Broad Institute Genomics Platform"/>
            <consortium name="The Broad Institute Genomic Center for Infectious Diseases"/>
            <person name="Earl A."/>
            <person name="Manson A."/>
            <person name="Schwartman J."/>
            <person name="Gilmore M."/>
            <person name="Abouelleil A."/>
            <person name="Cao P."/>
            <person name="Chapman S."/>
            <person name="Cusick C."/>
            <person name="Shea T."/>
            <person name="Young S."/>
            <person name="Neafsey D."/>
            <person name="Nusbaum C."/>
            <person name="Birren B."/>
        </authorList>
    </citation>
    <scope>NUCLEOTIDE SEQUENCE [LARGE SCALE GENOMIC DNA]</scope>
    <source>
        <strain evidence="3 4">10A9_DIV0425</strain>
    </source>
</reference>
<keyword evidence="1" id="KW-0472">Membrane</keyword>
<keyword evidence="1" id="KW-1133">Transmembrane helix</keyword>
<evidence type="ECO:0000313" key="4">
    <source>
        <dbReference type="Proteomes" id="UP000194933"/>
    </source>
</evidence>
<evidence type="ECO:0000259" key="2">
    <source>
        <dbReference type="Pfam" id="PF04892"/>
    </source>
</evidence>
<dbReference type="PANTHER" id="PTHR36834">
    <property type="entry name" value="MEMBRANE PROTEIN-RELATED"/>
    <property type="match status" value="1"/>
</dbReference>
<name>A0A242JZ28_9ENTE</name>
<comment type="caution">
    <text evidence="3">The sequence shown here is derived from an EMBL/GenBank/DDBJ whole genome shotgun (WGS) entry which is preliminary data.</text>
</comment>
<dbReference type="EMBL" id="NGMO01000003">
    <property type="protein sequence ID" value="OTP10181.1"/>
    <property type="molecule type" value="Genomic_DNA"/>
</dbReference>
<protein>
    <recommendedName>
        <fullName evidence="2">VanZ-like domain-containing protein</fullName>
    </recommendedName>
</protein>
<dbReference type="Proteomes" id="UP000194933">
    <property type="component" value="Unassembled WGS sequence"/>
</dbReference>
<evidence type="ECO:0000256" key="1">
    <source>
        <dbReference type="SAM" id="Phobius"/>
    </source>
</evidence>
<dbReference type="PANTHER" id="PTHR36834:SF2">
    <property type="entry name" value="MEMBRANE PROTEIN"/>
    <property type="match status" value="1"/>
</dbReference>
<sequence length="173" mass="20229">MFKRKDILFSLLFLVYLLLLSGVILFKLPFYTASFYSGSRVINLIPFQGAFVGFDVVGSIWREIIYNILLFIPFGIYLSLWHPKWSFWKKLMTIFLLSLFFETIQFIFTLGISDITDLINNTFGGLIGMIFYQTMDKLFKERANTVIISVATIVTILAVWQFGSLFYRSWLMM</sequence>
<accession>A0A242JZ28</accession>
<dbReference type="InterPro" id="IPR053150">
    <property type="entry name" value="Teicoplanin_resist-assoc"/>
</dbReference>
<organism evidence="3 4">
    <name type="scientific">Candidatus Enterococcus wittei</name>
    <dbReference type="NCBI Taxonomy" id="1987383"/>
    <lineage>
        <taxon>Bacteria</taxon>
        <taxon>Bacillati</taxon>
        <taxon>Bacillota</taxon>
        <taxon>Bacilli</taxon>
        <taxon>Lactobacillales</taxon>
        <taxon>Enterococcaceae</taxon>
        <taxon>Enterococcus</taxon>
    </lineage>
</organism>
<dbReference type="AlphaFoldDB" id="A0A242JZ28"/>
<evidence type="ECO:0000313" key="3">
    <source>
        <dbReference type="EMBL" id="OTP10181.1"/>
    </source>
</evidence>
<proteinExistence type="predicted"/>
<feature type="transmembrane region" description="Helical" evidence="1">
    <location>
        <begin position="7"/>
        <end position="26"/>
    </location>
</feature>
<feature type="transmembrane region" description="Helical" evidence="1">
    <location>
        <begin position="64"/>
        <end position="81"/>
    </location>
</feature>
<feature type="transmembrane region" description="Helical" evidence="1">
    <location>
        <begin position="118"/>
        <end position="134"/>
    </location>
</feature>
<dbReference type="STRING" id="1987383.A5844_001879"/>
<feature type="transmembrane region" description="Helical" evidence="1">
    <location>
        <begin position="93"/>
        <end position="112"/>
    </location>
</feature>
<gene>
    <name evidence="3" type="ORF">A5844_001879</name>
</gene>
<dbReference type="InterPro" id="IPR006976">
    <property type="entry name" value="VanZ-like"/>
</dbReference>
<keyword evidence="4" id="KW-1185">Reference proteome</keyword>
<keyword evidence="1" id="KW-0812">Transmembrane</keyword>
<feature type="domain" description="VanZ-like" evidence="2">
    <location>
        <begin position="13"/>
        <end position="133"/>
    </location>
</feature>
<feature type="transmembrane region" description="Helical" evidence="1">
    <location>
        <begin position="146"/>
        <end position="167"/>
    </location>
</feature>
<dbReference type="Pfam" id="PF04892">
    <property type="entry name" value="VanZ"/>
    <property type="match status" value="1"/>
</dbReference>